<proteinExistence type="predicted"/>
<accession>A0A9W4R4F3</accession>
<protein>
    <submittedName>
        <fullName evidence="1">Uncharacterized protein</fullName>
    </submittedName>
</protein>
<name>A0A9W4R4F3_PSEHA</name>
<dbReference type="EMBL" id="CAMAPB010000101">
    <property type="protein sequence ID" value="CAH9066404.1"/>
    <property type="molecule type" value="Genomic_DNA"/>
</dbReference>
<dbReference type="Proteomes" id="UP001152447">
    <property type="component" value="Unassembled WGS sequence"/>
</dbReference>
<keyword evidence="2" id="KW-1185">Reference proteome</keyword>
<sequence>MAKDILVTEVLSENMTKSGAELIRRLDKSKSEVKTALWLYFPEEKNWKLIIASPLVGKSGPKAFYKRIIDSNNDANKDEYVVSINDIGVANIDHPIIQLMKFAIGTGANDISDIRFSRNTINGTFIEDSLIYRSST</sequence>
<dbReference type="RefSeq" id="WP_262977410.1">
    <property type="nucleotide sequence ID" value="NZ_CAMAPB010000101.1"/>
</dbReference>
<dbReference type="AlphaFoldDB" id="A0A9W4R4F3"/>
<evidence type="ECO:0000313" key="1">
    <source>
        <dbReference type="EMBL" id="CAH9066404.1"/>
    </source>
</evidence>
<evidence type="ECO:0000313" key="2">
    <source>
        <dbReference type="Proteomes" id="UP001152447"/>
    </source>
</evidence>
<organism evidence="1 2">
    <name type="scientific">Pseudoalteromonas haloplanktis</name>
    <name type="common">Alteromonas haloplanktis</name>
    <dbReference type="NCBI Taxonomy" id="228"/>
    <lineage>
        <taxon>Bacteria</taxon>
        <taxon>Pseudomonadati</taxon>
        <taxon>Pseudomonadota</taxon>
        <taxon>Gammaproteobacteria</taxon>
        <taxon>Alteromonadales</taxon>
        <taxon>Pseudoalteromonadaceae</taxon>
        <taxon>Pseudoalteromonas</taxon>
    </lineage>
</organism>
<comment type="caution">
    <text evidence="1">The sequence shown here is derived from an EMBL/GenBank/DDBJ whole genome shotgun (WGS) entry which is preliminary data.</text>
</comment>
<gene>
    <name evidence="1" type="ORF">PSEHALCIP103_03579</name>
</gene>
<reference evidence="1" key="1">
    <citation type="submission" date="2022-07" db="EMBL/GenBank/DDBJ databases">
        <authorList>
            <person name="Criscuolo A."/>
        </authorList>
    </citation>
    <scope>NUCLEOTIDE SEQUENCE</scope>
    <source>
        <strain evidence="1">CIP103197</strain>
    </source>
</reference>